<dbReference type="InterPro" id="IPR027417">
    <property type="entry name" value="P-loop_NTPase"/>
</dbReference>
<dbReference type="PANTHER" id="PTHR32114">
    <property type="entry name" value="ABC TRANSPORTER ABCH.3"/>
    <property type="match status" value="1"/>
</dbReference>
<dbReference type="Gene3D" id="3.40.50.300">
    <property type="entry name" value="P-loop containing nucleotide triphosphate hydrolases"/>
    <property type="match status" value="1"/>
</dbReference>
<evidence type="ECO:0000313" key="2">
    <source>
        <dbReference type="EMBL" id="GAF99273.1"/>
    </source>
</evidence>
<gene>
    <name evidence="2" type="ORF">S01H1_22190</name>
</gene>
<organism evidence="2">
    <name type="scientific">marine sediment metagenome</name>
    <dbReference type="NCBI Taxonomy" id="412755"/>
    <lineage>
        <taxon>unclassified sequences</taxon>
        <taxon>metagenomes</taxon>
        <taxon>ecological metagenomes</taxon>
    </lineage>
</organism>
<comment type="caution">
    <text evidence="2">The sequence shown here is derived from an EMBL/GenBank/DDBJ whole genome shotgun (WGS) entry which is preliminary data.</text>
</comment>
<reference evidence="2" key="1">
    <citation type="journal article" date="2014" name="Front. Microbiol.">
        <title>High frequency of phylogenetically diverse reductive dehalogenase-homologous genes in deep subseafloor sedimentary metagenomes.</title>
        <authorList>
            <person name="Kawai M."/>
            <person name="Futagami T."/>
            <person name="Toyoda A."/>
            <person name="Takaki Y."/>
            <person name="Nishi S."/>
            <person name="Hori S."/>
            <person name="Arai W."/>
            <person name="Tsubouchi T."/>
            <person name="Morono Y."/>
            <person name="Uchiyama I."/>
            <person name="Ito T."/>
            <person name="Fujiyama A."/>
            <person name="Inagaki F."/>
            <person name="Takami H."/>
        </authorList>
    </citation>
    <scope>NUCLEOTIDE SEQUENCE</scope>
    <source>
        <strain evidence="2">Expedition CK06-06</strain>
    </source>
</reference>
<evidence type="ECO:0000259" key="1">
    <source>
        <dbReference type="Pfam" id="PF13476"/>
    </source>
</evidence>
<sequence length="116" mass="12923">MIPIKLALRNFMCYHDNVPPLYFDGFHVACLCGDNGNGKSALLDAITWALWGKARAKSDDDLIHLGEGEMEVEFEFAVGRNSYRVLRKRTKGKLTKRGLRGTGQSILELQIATPQG</sequence>
<dbReference type="EMBL" id="BARS01012469">
    <property type="protein sequence ID" value="GAF99273.1"/>
    <property type="molecule type" value="Genomic_DNA"/>
</dbReference>
<name>X0U0C7_9ZZZZ</name>
<accession>X0U0C7</accession>
<proteinExistence type="predicted"/>
<feature type="domain" description="Rad50/SbcC-type AAA" evidence="1">
    <location>
        <begin position="5"/>
        <end position="94"/>
    </location>
</feature>
<protein>
    <recommendedName>
        <fullName evidence="1">Rad50/SbcC-type AAA domain-containing protein</fullName>
    </recommendedName>
</protein>
<dbReference type="SUPFAM" id="SSF52540">
    <property type="entry name" value="P-loop containing nucleoside triphosphate hydrolases"/>
    <property type="match status" value="1"/>
</dbReference>
<dbReference type="GO" id="GO:0016887">
    <property type="term" value="F:ATP hydrolysis activity"/>
    <property type="evidence" value="ECO:0007669"/>
    <property type="project" value="InterPro"/>
</dbReference>
<dbReference type="AlphaFoldDB" id="X0U0C7"/>
<dbReference type="InterPro" id="IPR038729">
    <property type="entry name" value="Rad50/SbcC_AAA"/>
</dbReference>
<dbReference type="PANTHER" id="PTHR32114:SF2">
    <property type="entry name" value="ABC TRANSPORTER ABCH.3"/>
    <property type="match status" value="1"/>
</dbReference>
<feature type="non-terminal residue" evidence="2">
    <location>
        <position position="116"/>
    </location>
</feature>
<dbReference type="GO" id="GO:0006302">
    <property type="term" value="P:double-strand break repair"/>
    <property type="evidence" value="ECO:0007669"/>
    <property type="project" value="InterPro"/>
</dbReference>
<dbReference type="Pfam" id="PF13476">
    <property type="entry name" value="AAA_23"/>
    <property type="match status" value="1"/>
</dbReference>